<name>A0ABQ6M708_9STRA</name>
<dbReference type="InterPro" id="IPR023393">
    <property type="entry name" value="START-like_dom_sf"/>
</dbReference>
<evidence type="ECO:0000313" key="4">
    <source>
        <dbReference type="Proteomes" id="UP001165060"/>
    </source>
</evidence>
<feature type="domain" description="START" evidence="2">
    <location>
        <begin position="529"/>
        <end position="651"/>
    </location>
</feature>
<dbReference type="InterPro" id="IPR002913">
    <property type="entry name" value="START_lipid-bd_dom"/>
</dbReference>
<dbReference type="InterPro" id="IPR051213">
    <property type="entry name" value="START_lipid_transfer"/>
</dbReference>
<reference evidence="3 4" key="1">
    <citation type="journal article" date="2023" name="Commun. Biol.">
        <title>Genome analysis of Parmales, the sister group of diatoms, reveals the evolutionary specialization of diatoms from phago-mixotrophs to photoautotrophs.</title>
        <authorList>
            <person name="Ban H."/>
            <person name="Sato S."/>
            <person name="Yoshikawa S."/>
            <person name="Yamada K."/>
            <person name="Nakamura Y."/>
            <person name="Ichinomiya M."/>
            <person name="Sato N."/>
            <person name="Blanc-Mathieu R."/>
            <person name="Endo H."/>
            <person name="Kuwata A."/>
            <person name="Ogata H."/>
        </authorList>
    </citation>
    <scope>NUCLEOTIDE SEQUENCE [LARGE SCALE GENOMIC DNA]</scope>
</reference>
<proteinExistence type="predicted"/>
<keyword evidence="1" id="KW-0812">Transmembrane</keyword>
<dbReference type="Pfam" id="PF01852">
    <property type="entry name" value="START"/>
    <property type="match status" value="2"/>
</dbReference>
<dbReference type="EMBL" id="BRYB01005131">
    <property type="protein sequence ID" value="GMI20837.1"/>
    <property type="molecule type" value="Genomic_DNA"/>
</dbReference>
<dbReference type="CDD" id="cd00177">
    <property type="entry name" value="START"/>
    <property type="match status" value="2"/>
</dbReference>
<organism evidence="3 4">
    <name type="scientific">Tetraparma gracilis</name>
    <dbReference type="NCBI Taxonomy" id="2962635"/>
    <lineage>
        <taxon>Eukaryota</taxon>
        <taxon>Sar</taxon>
        <taxon>Stramenopiles</taxon>
        <taxon>Ochrophyta</taxon>
        <taxon>Bolidophyceae</taxon>
        <taxon>Parmales</taxon>
        <taxon>Triparmaceae</taxon>
        <taxon>Tetraparma</taxon>
    </lineage>
</organism>
<evidence type="ECO:0000313" key="3">
    <source>
        <dbReference type="EMBL" id="GMI20837.1"/>
    </source>
</evidence>
<keyword evidence="1" id="KW-0472">Membrane</keyword>
<keyword evidence="1" id="KW-1133">Transmembrane helix</keyword>
<gene>
    <name evidence="3" type="ORF">TeGR_g1268</name>
</gene>
<feature type="transmembrane region" description="Helical" evidence="1">
    <location>
        <begin position="1077"/>
        <end position="1098"/>
    </location>
</feature>
<evidence type="ECO:0000259" key="2">
    <source>
        <dbReference type="PROSITE" id="PS50848"/>
    </source>
</evidence>
<feature type="non-terminal residue" evidence="3">
    <location>
        <position position="1244"/>
    </location>
</feature>
<sequence>MALAPYHDCPPNDQTRAIGVEMSALSKLVETKFWGCYRISALAPSVCRVTLVMNADMWGSIPQMAQRWSMKRVLGPVAMIQDRYLSFKEPTGDLVVVFEALPDSTTVDYGANLKVVRAKTTGVVRFEPINDGSQCEVTLIQHGDAGGFVPMQVVVAKISQALSGVAEMRELFQRDDAVDKPERDKLAGVIERKPQVYDDQENVLIERVQSKFSGLKDDSLEPLESPDLFVKMRIGHAEAMNKRFAARYAWFRPMMDTVAQRLLESVSWGLKMRLYTGAGLSTMDLLTDLYMIYTSEMELTFTKVFELVCESIPGASVLGGSIPDRAMNSLIKRSLNIVKSVQDKYERSGKVVDTELRSKFLAPPSEFQEDQAQVVERCLKLEADTNAECGQPWVKLKSPALVDLWMQHSSAGAGERNIATGKAIKAGQALSPVADMREQFQRDDEVDVVERGRLAATIRDERQVYEAAEEQLNTHVQDKLGGLKEEGFKELDSPDHNVKMHSTLVEGSSTVVLRASTIVDAPIAEVAAWEMAKMSRENMKVHDQDGGLGRNLLKINNHQKIYHVVYDLSIPRFLPRQWVAMIVWKWEEDKKELTVASDSVEHIKFPERKEYLRASGSALYKYKRMADVEGKEQTKVTWTQQVDLGGAIPKWAQNRQGVGQLMYLSSMRKRFDKSVEIDAASSLRLASIIRAHDGDYTNEENQGIDAGKDRLKMFERMKTKDLKMESPSTEAKVAFEDNDSHAWGRATTTVRAEPTEVLAYVLDFLKRSIQTSDQVETTMNLVNEHNRELYVRYKSNLIRSRDFYSRQVWRKEADGSLMVVATPMESEEHPKLPNVVRGRFPLAMKLVKEAEGTKVKYLIQIDFGGSVPAQVTNSYMGRSLTYVTKMQQHFQKRRGLEVFTAQDGRLVGDALCTRTEAEEHRDKGKTAAAARVREMFGSYAGLKEAGGRFVFLPQLITAAAENSLSLGAGVKKRLDQLEEADGRKIGQALASTLAGTKMGPVVAVDRWIKRYPALVEMDKQEKWFRPMMEAMARRLVDEVGWAAKRRLFVGAALSTVDMVTDVQVIVEYLNTPGKKAYAYPLMGMVGTCLFFQLLMVFVQNRKAPKAKMAKEVLIVLSGLKPGFDAYQVAKGAEQSAGAVVDPSGELAFTKGVEMVAESIPGCILQFYVLLKTLKGTGGASTSSITSLLISALSTGYSSATITWDFDTGPLRRRNDPEFYGMIPDGVRGNVVFLCMILNSAMLLL</sequence>
<evidence type="ECO:0000256" key="1">
    <source>
        <dbReference type="SAM" id="Phobius"/>
    </source>
</evidence>
<accession>A0ABQ6M708</accession>
<dbReference type="SUPFAM" id="SSF55961">
    <property type="entry name" value="Bet v1-like"/>
    <property type="match status" value="2"/>
</dbReference>
<dbReference type="PANTHER" id="PTHR19308:SF14">
    <property type="entry name" value="START DOMAIN-CONTAINING PROTEIN"/>
    <property type="match status" value="1"/>
</dbReference>
<dbReference type="PANTHER" id="PTHR19308">
    <property type="entry name" value="PHOSPHATIDYLCHOLINE TRANSFER PROTEIN"/>
    <property type="match status" value="1"/>
</dbReference>
<dbReference type="PROSITE" id="PS50848">
    <property type="entry name" value="START"/>
    <property type="match status" value="1"/>
</dbReference>
<dbReference type="Gene3D" id="3.30.530.20">
    <property type="match status" value="2"/>
</dbReference>
<keyword evidence="4" id="KW-1185">Reference proteome</keyword>
<protein>
    <recommendedName>
        <fullName evidence="2">START domain-containing protein</fullName>
    </recommendedName>
</protein>
<dbReference type="Proteomes" id="UP001165060">
    <property type="component" value="Unassembled WGS sequence"/>
</dbReference>
<comment type="caution">
    <text evidence="3">The sequence shown here is derived from an EMBL/GenBank/DDBJ whole genome shotgun (WGS) entry which is preliminary data.</text>
</comment>